<keyword evidence="2 3" id="KW-0808">Transferase</keyword>
<reference evidence="5" key="1">
    <citation type="submission" date="2020-12" db="EMBL/GenBank/DDBJ databases">
        <title>Antrihabitans popcorni sp. nov. and Antrihabitans auranticaus sp. nov., isolated from a larva cave.</title>
        <authorList>
            <person name="Lee S.D."/>
            <person name="Kim I.S."/>
        </authorList>
    </citation>
    <scope>NUCLEOTIDE SEQUENCE</scope>
    <source>
        <strain evidence="5">YC3-6</strain>
    </source>
</reference>
<dbReference type="InterPro" id="IPR035994">
    <property type="entry name" value="Nucleoside_phosphorylase_sf"/>
</dbReference>
<dbReference type="Pfam" id="PF01048">
    <property type="entry name" value="PNP_UDP_1"/>
    <property type="match status" value="1"/>
</dbReference>
<dbReference type="EMBL" id="JAEMNV010000005">
    <property type="protein sequence ID" value="MBJ8340778.1"/>
    <property type="molecule type" value="Genomic_DNA"/>
</dbReference>
<proteinExistence type="inferred from homology"/>
<accession>A0A934NT11</accession>
<feature type="site" description="Important for substrate specificity" evidence="3">
    <location>
        <position position="221"/>
    </location>
</feature>
<dbReference type="Proteomes" id="UP000655868">
    <property type="component" value="Unassembled WGS sequence"/>
</dbReference>
<protein>
    <recommendedName>
        <fullName evidence="3">Purine nucleoside phosphorylase</fullName>
        <shortName evidence="3">PNP</shortName>
        <ecNumber evidence="3">2.4.2.1</ecNumber>
    </recommendedName>
</protein>
<dbReference type="GO" id="GO:0006166">
    <property type="term" value="P:purine ribonucleoside salvage"/>
    <property type="evidence" value="ECO:0007669"/>
    <property type="project" value="UniProtKB-UniRule"/>
</dbReference>
<dbReference type="CDD" id="cd09010">
    <property type="entry name" value="MTAP_SsMTAPII_like_MTIP"/>
    <property type="match status" value="1"/>
</dbReference>
<sequence length="257" mass="28153">MPETLVRVAVLGTWGYYGLLDDVEEIAVDTPYGPCSDTIVVGNSNGHRIAYLTRTGRHRNIPPHRINARANIWALHSLGVRTILAPTPSGSLRSAVGVGSIVVPDQLVDRTGRTDDTFFDDSDVHLSFGDPFPAAGRRAVVEILRRNNWIVNDGGTLVAIRGPRYSTRAESRWYAAQGWDLVSQTPYPEAALAAELGISYTCVALVTDHDVIPDTPWPVTQEMVGEVLDSKTKRLRQTLLKVAVELDVTVRNSNVTV</sequence>
<evidence type="ECO:0000256" key="3">
    <source>
        <dbReference type="HAMAP-Rule" id="MF_01963"/>
    </source>
</evidence>
<comment type="catalytic activity">
    <reaction evidence="3">
        <text>a purine D-ribonucleoside + phosphate = a purine nucleobase + alpha-D-ribose 1-phosphate</text>
        <dbReference type="Rhea" id="RHEA:19805"/>
        <dbReference type="ChEBI" id="CHEBI:26386"/>
        <dbReference type="ChEBI" id="CHEBI:43474"/>
        <dbReference type="ChEBI" id="CHEBI:57720"/>
        <dbReference type="ChEBI" id="CHEBI:142355"/>
        <dbReference type="EC" id="2.4.2.1"/>
    </reaction>
</comment>
<keyword evidence="6" id="KW-1185">Reference proteome</keyword>
<feature type="domain" description="Nucleoside phosphorylase" evidence="4">
    <location>
        <begin position="8"/>
        <end position="241"/>
    </location>
</feature>
<feature type="binding site" evidence="3">
    <location>
        <begin position="208"/>
        <end position="210"/>
    </location>
    <ligand>
        <name>substrate</name>
    </ligand>
</feature>
<dbReference type="GO" id="GO:0019509">
    <property type="term" value="P:L-methionine salvage from methylthioadenosine"/>
    <property type="evidence" value="ECO:0007669"/>
    <property type="project" value="TreeGrafter"/>
</dbReference>
<dbReference type="PANTHER" id="PTHR42679:SF2">
    <property type="entry name" value="S-METHYL-5'-THIOADENOSINE PHOSPHORYLASE"/>
    <property type="match status" value="1"/>
</dbReference>
<keyword evidence="3" id="KW-0660">Purine salvage</keyword>
<dbReference type="SUPFAM" id="SSF53167">
    <property type="entry name" value="Purine and uridine phosphorylases"/>
    <property type="match status" value="1"/>
</dbReference>
<comment type="function">
    <text evidence="3">Purine nucleoside phosphorylase involved in purine salvage.</text>
</comment>
<comment type="similarity">
    <text evidence="3">Belongs to the PNP/MTAP phosphorylase family. MTAP subfamily.</text>
</comment>
<dbReference type="HAMAP" id="MF_01963">
    <property type="entry name" value="MTAP"/>
    <property type="match status" value="1"/>
</dbReference>
<dbReference type="InterPro" id="IPR010044">
    <property type="entry name" value="MTAP"/>
</dbReference>
<dbReference type="AlphaFoldDB" id="A0A934NT11"/>
<comment type="miscellaneous">
    <text evidence="3">Although this enzyme belongs to the family of MTA phosphorylases based on sequence homology, it lacks several conserved amino acids in the substrate binding pocket that confer specificity towards MTA.</text>
</comment>
<comment type="caution">
    <text evidence="5">The sequence shown here is derived from an EMBL/GenBank/DDBJ whole genome shotgun (WGS) entry which is preliminary data.</text>
</comment>
<dbReference type="RefSeq" id="WP_199705640.1">
    <property type="nucleotide sequence ID" value="NZ_JAEMNV010000005.1"/>
</dbReference>
<comment type="pathway">
    <text evidence="3">Purine metabolism; purine nucleoside salvage.</text>
</comment>
<evidence type="ECO:0000313" key="6">
    <source>
        <dbReference type="Proteomes" id="UP000655868"/>
    </source>
</evidence>
<dbReference type="GO" id="GO:0005829">
    <property type="term" value="C:cytosol"/>
    <property type="evidence" value="ECO:0007669"/>
    <property type="project" value="TreeGrafter"/>
</dbReference>
<comment type="caution">
    <text evidence="3">Lacks conserved residue(s) required for the propagation of feature annotation.</text>
</comment>
<comment type="subunit">
    <text evidence="3">Homohexamer. Dimer of a homotrimer.</text>
</comment>
<gene>
    <name evidence="5" type="ORF">JGU71_17945</name>
</gene>
<evidence type="ECO:0000256" key="1">
    <source>
        <dbReference type="ARBA" id="ARBA00022676"/>
    </source>
</evidence>
<keyword evidence="1 3" id="KW-0328">Glycosyltransferase</keyword>
<feature type="site" description="Important for substrate specificity" evidence="3">
    <location>
        <position position="166"/>
    </location>
</feature>
<name>A0A934NT11_9NOCA</name>
<dbReference type="GO" id="GO:0017061">
    <property type="term" value="F:S-methyl-5-thioadenosine phosphorylase activity"/>
    <property type="evidence" value="ECO:0007669"/>
    <property type="project" value="InterPro"/>
</dbReference>
<evidence type="ECO:0000259" key="4">
    <source>
        <dbReference type="Pfam" id="PF01048"/>
    </source>
</evidence>
<evidence type="ECO:0000313" key="5">
    <source>
        <dbReference type="EMBL" id="MBJ8340778.1"/>
    </source>
</evidence>
<evidence type="ECO:0000256" key="2">
    <source>
        <dbReference type="ARBA" id="ARBA00022679"/>
    </source>
</evidence>
<dbReference type="EC" id="2.4.2.1" evidence="3"/>
<dbReference type="PANTHER" id="PTHR42679">
    <property type="entry name" value="S-METHYL-5'-THIOADENOSINE PHOSPHORYLASE"/>
    <property type="match status" value="1"/>
</dbReference>
<dbReference type="InterPro" id="IPR000845">
    <property type="entry name" value="Nucleoside_phosphorylase_d"/>
</dbReference>
<dbReference type="Gene3D" id="3.40.50.1580">
    <property type="entry name" value="Nucleoside phosphorylase domain"/>
    <property type="match status" value="1"/>
</dbReference>
<feature type="binding site" evidence="3">
    <location>
        <position position="185"/>
    </location>
    <ligand>
        <name>phosphate</name>
        <dbReference type="ChEBI" id="CHEBI:43474"/>
    </ligand>
</feature>
<organism evidence="5 6">
    <name type="scientific">Antrihabitans stalagmiti</name>
    <dbReference type="NCBI Taxonomy" id="2799499"/>
    <lineage>
        <taxon>Bacteria</taxon>
        <taxon>Bacillati</taxon>
        <taxon>Actinomycetota</taxon>
        <taxon>Actinomycetes</taxon>
        <taxon>Mycobacteriales</taxon>
        <taxon>Nocardiaceae</taxon>
        <taxon>Antrihabitans</taxon>
    </lineage>
</organism>